<dbReference type="Proteomes" id="UP000239434">
    <property type="component" value="Unassembled WGS sequence"/>
</dbReference>
<protein>
    <submittedName>
        <fullName evidence="2">Uncharacterized protein</fullName>
    </submittedName>
</protein>
<keyword evidence="1" id="KW-0472">Membrane</keyword>
<keyword evidence="1" id="KW-1133">Transmembrane helix</keyword>
<evidence type="ECO:0000256" key="1">
    <source>
        <dbReference type="SAM" id="Phobius"/>
    </source>
</evidence>
<keyword evidence="3" id="KW-1185">Reference proteome</keyword>
<evidence type="ECO:0000313" key="3">
    <source>
        <dbReference type="Proteomes" id="UP000239434"/>
    </source>
</evidence>
<evidence type="ECO:0000313" key="2">
    <source>
        <dbReference type="EMBL" id="PRD45254.1"/>
    </source>
</evidence>
<feature type="transmembrane region" description="Helical" evidence="1">
    <location>
        <begin position="24"/>
        <end position="48"/>
    </location>
</feature>
<sequence>MNFINDRELALRFKNNAVHSNERFLYFIIYMTISTLFSGYILGSTLYADPINKFDVLSDIINVIIIIAGTTICYRTNRAGDDREFIERMMCIGFPAAIRSFIILFIFIILYLIFIGSIERERTSEEYSLYAIPPVIAYGLYFYWRMNASIRIAAN</sequence>
<comment type="caution">
    <text evidence="2">The sequence shown here is derived from an EMBL/GenBank/DDBJ whole genome shotgun (WGS) entry which is preliminary data.</text>
</comment>
<organism evidence="2 3">
    <name type="scientific">Phyllobacterium phragmitis</name>
    <dbReference type="NCBI Taxonomy" id="2670329"/>
    <lineage>
        <taxon>Bacteria</taxon>
        <taxon>Pseudomonadati</taxon>
        <taxon>Pseudomonadota</taxon>
        <taxon>Alphaproteobacteria</taxon>
        <taxon>Hyphomicrobiales</taxon>
        <taxon>Phyllobacteriaceae</taxon>
        <taxon>Phyllobacterium</taxon>
    </lineage>
</organism>
<dbReference type="EMBL" id="PVBR01000002">
    <property type="protein sequence ID" value="PRD45254.1"/>
    <property type="molecule type" value="Genomic_DNA"/>
</dbReference>
<accession>A0A2S9IXJ7</accession>
<name>A0A2S9IXJ7_9HYPH</name>
<reference evidence="2 3" key="1">
    <citation type="submission" date="2018-02" db="EMBL/GenBank/DDBJ databases">
        <title>The draft genome of Phyllobacterium sp. 1N-3.</title>
        <authorList>
            <person name="Liu L."/>
            <person name="Li L."/>
            <person name="Zhang X."/>
            <person name="Wang T."/>
            <person name="Liang L."/>
        </authorList>
    </citation>
    <scope>NUCLEOTIDE SEQUENCE [LARGE SCALE GENOMIC DNA]</scope>
    <source>
        <strain evidence="2 3">1N-3</strain>
    </source>
</reference>
<dbReference type="AlphaFoldDB" id="A0A2S9IXJ7"/>
<feature type="transmembrane region" description="Helical" evidence="1">
    <location>
        <begin position="127"/>
        <end position="144"/>
    </location>
</feature>
<proteinExistence type="predicted"/>
<feature type="transmembrane region" description="Helical" evidence="1">
    <location>
        <begin position="60"/>
        <end position="77"/>
    </location>
</feature>
<feature type="transmembrane region" description="Helical" evidence="1">
    <location>
        <begin position="89"/>
        <end position="115"/>
    </location>
</feature>
<keyword evidence="1" id="KW-0812">Transmembrane</keyword>
<gene>
    <name evidence="2" type="ORF">C5748_03330</name>
</gene>